<evidence type="ECO:0000313" key="2">
    <source>
        <dbReference type="Proteomes" id="UP000017834"/>
    </source>
</evidence>
<name>A0ABN0QB53_ENTCL</name>
<reference evidence="1 2" key="1">
    <citation type="journal article" date="2014" name="Genome Announc.">
        <title>Draft Genome Sequence of Enterobacter cloacae Strain S611.</title>
        <authorList>
            <person name="Wang D."/>
            <person name="Han C.S."/>
            <person name="Dichosa A.E."/>
            <person name="Gleasner C.D."/>
            <person name="Johnson S.L."/>
            <person name="Daligault H.E."/>
            <person name="Davenport K.W."/>
            <person name="Li P.E."/>
            <person name="Pierson E.A."/>
            <person name="Pierson L.S.III."/>
        </authorList>
    </citation>
    <scope>NUCLEOTIDE SEQUENCE [LARGE SCALE GENOMIC DNA]</scope>
    <source>
        <strain evidence="1 2">S611</strain>
    </source>
</reference>
<accession>A0ABN0QB53</accession>
<dbReference type="Proteomes" id="UP000017834">
    <property type="component" value="Unassembled WGS sequence"/>
</dbReference>
<dbReference type="EMBL" id="AXOM01000014">
    <property type="protein sequence ID" value="ESS59494.1"/>
    <property type="molecule type" value="Genomic_DNA"/>
</dbReference>
<gene>
    <name evidence="1" type="ORF">EDP2_3955</name>
</gene>
<evidence type="ECO:0000313" key="1">
    <source>
        <dbReference type="EMBL" id="ESS59494.1"/>
    </source>
</evidence>
<keyword evidence="2" id="KW-1185">Reference proteome</keyword>
<organism evidence="1 2">
    <name type="scientific">Enterobacter cloacae S611</name>
    <dbReference type="NCBI Taxonomy" id="1399146"/>
    <lineage>
        <taxon>Bacteria</taxon>
        <taxon>Pseudomonadati</taxon>
        <taxon>Pseudomonadota</taxon>
        <taxon>Gammaproteobacteria</taxon>
        <taxon>Enterobacterales</taxon>
        <taxon>Enterobacteriaceae</taxon>
        <taxon>Enterobacter</taxon>
        <taxon>Enterobacter cloacae complex</taxon>
    </lineage>
</organism>
<proteinExistence type="predicted"/>
<sequence length="128" mass="13839">MIFVVDIDAQRAVIGFYAGAPRSRRGGRVGDVIGFTAFFVQRVVGVLTSQRQRIDTFKETARPFGIISRGGNFGIAHAVANQQNNIFSRFIVEGITQGGCLIARQTACAAGCGNITLGRPAFKNGRYR</sequence>
<comment type="caution">
    <text evidence="1">The sequence shown here is derived from an EMBL/GenBank/DDBJ whole genome shotgun (WGS) entry which is preliminary data.</text>
</comment>
<protein>
    <submittedName>
        <fullName evidence="1">Uncharacterized protein</fullName>
    </submittedName>
</protein>